<dbReference type="InterPro" id="IPR009030">
    <property type="entry name" value="Growth_fac_rcpt_cys_sf"/>
</dbReference>
<dbReference type="SUPFAM" id="SSF57184">
    <property type="entry name" value="Growth factor receptor domain"/>
    <property type="match status" value="1"/>
</dbReference>
<dbReference type="EMBL" id="JAECZO010000170">
    <property type="protein sequence ID" value="KAK7198735.1"/>
    <property type="molecule type" value="Genomic_DNA"/>
</dbReference>
<keyword evidence="3" id="KW-1185">Reference proteome</keyword>
<sequence length="90" mass="8585">MAAALNKVLLALVAVVLAVAVLASAQSVPCTVVQCGDCVAGSSTQCAVCNPGFQLNAKGQCVTNVNAAAAPQSAVAAVAAAVVAAVAYAL</sequence>
<evidence type="ECO:0000313" key="2">
    <source>
        <dbReference type="EMBL" id="KAK7198735.1"/>
    </source>
</evidence>
<reference evidence="2 3" key="1">
    <citation type="journal article" date="2021" name="MBio">
        <title>A New Model Trypanosomatid, Novymonas esmeraldas: Genomic Perception of Its 'Candidatus Pandoraea novymonadis' Endosymbiont.</title>
        <authorList>
            <person name="Zakharova A."/>
            <person name="Saura A."/>
            <person name="Butenko A."/>
            <person name="Podesvova L."/>
            <person name="Warmusova S."/>
            <person name="Kostygov A.Y."/>
            <person name="Nenarokova A."/>
            <person name="Lukes J."/>
            <person name="Opperdoes F.R."/>
            <person name="Yurchenko V."/>
        </authorList>
    </citation>
    <scope>NUCLEOTIDE SEQUENCE [LARGE SCALE GENOMIC DNA]</scope>
    <source>
        <strain evidence="2 3">E262AT.01</strain>
    </source>
</reference>
<evidence type="ECO:0000313" key="3">
    <source>
        <dbReference type="Proteomes" id="UP001430356"/>
    </source>
</evidence>
<gene>
    <name evidence="2" type="ORF">NESM_000838000</name>
</gene>
<evidence type="ECO:0000256" key="1">
    <source>
        <dbReference type="SAM" id="SignalP"/>
    </source>
</evidence>
<dbReference type="Gene3D" id="2.10.220.10">
    <property type="entry name" value="Hormone Receptor, Insulin-like Growth Factor Receptor 1, Chain A, domain 2"/>
    <property type="match status" value="1"/>
</dbReference>
<comment type="caution">
    <text evidence="2">The sequence shown here is derived from an EMBL/GenBank/DDBJ whole genome shotgun (WGS) entry which is preliminary data.</text>
</comment>
<accession>A0AAW0EY05</accession>
<feature type="signal peptide" evidence="1">
    <location>
        <begin position="1"/>
        <end position="25"/>
    </location>
</feature>
<proteinExistence type="predicted"/>
<organism evidence="2 3">
    <name type="scientific">Novymonas esmeraldas</name>
    <dbReference type="NCBI Taxonomy" id="1808958"/>
    <lineage>
        <taxon>Eukaryota</taxon>
        <taxon>Discoba</taxon>
        <taxon>Euglenozoa</taxon>
        <taxon>Kinetoplastea</taxon>
        <taxon>Metakinetoplastina</taxon>
        <taxon>Trypanosomatida</taxon>
        <taxon>Trypanosomatidae</taxon>
        <taxon>Novymonas</taxon>
    </lineage>
</organism>
<keyword evidence="1" id="KW-0732">Signal</keyword>
<dbReference type="AlphaFoldDB" id="A0AAW0EY05"/>
<dbReference type="Proteomes" id="UP001430356">
    <property type="component" value="Unassembled WGS sequence"/>
</dbReference>
<evidence type="ECO:0008006" key="4">
    <source>
        <dbReference type="Google" id="ProtNLM"/>
    </source>
</evidence>
<feature type="chain" id="PRO_5043934234" description="Surface antigen-like protein" evidence="1">
    <location>
        <begin position="26"/>
        <end position="90"/>
    </location>
</feature>
<name>A0AAW0EY05_9TRYP</name>
<protein>
    <recommendedName>
        <fullName evidence="4">Surface antigen-like protein</fullName>
    </recommendedName>
</protein>